<sequence length="220" mass="25177">MLSLSLFFLFLRGWRLDGWMDQKALVLILSRRCLPCPSRSHLAVAVALSSFYCRILDFPTPDARPLSSAPPPLSSPCTTHHRIDPGPEYHNILLLQLITGLIIFLSLSRPLLSSSGPNHHHHHSVFFSPYTLVSPRYQSTPSENHENTYRYFFFLHSTLRFRLCFFLPLLFELSIATLRTVYLHSLSIRSVLPARSSHHHHDIHFFPSAVFSSLLLCTTS</sequence>
<comment type="caution">
    <text evidence="2">The sequence shown here is derived from an EMBL/GenBank/DDBJ whole genome shotgun (WGS) entry which is preliminary data.</text>
</comment>
<proteinExistence type="predicted"/>
<dbReference type="EMBL" id="JAWWNJ010000061">
    <property type="protein sequence ID" value="KAK7013093.1"/>
    <property type="molecule type" value="Genomic_DNA"/>
</dbReference>
<reference evidence="2 3" key="1">
    <citation type="journal article" date="2024" name="J Genomics">
        <title>Draft genome sequencing and assembly of Favolaschia claudopus CIRM-BRFM 2984 isolated from oak limbs.</title>
        <authorList>
            <person name="Navarro D."/>
            <person name="Drula E."/>
            <person name="Chaduli D."/>
            <person name="Cazenave R."/>
            <person name="Ahrendt S."/>
            <person name="Wang J."/>
            <person name="Lipzen A."/>
            <person name="Daum C."/>
            <person name="Barry K."/>
            <person name="Grigoriev I.V."/>
            <person name="Favel A."/>
            <person name="Rosso M.N."/>
            <person name="Martin F."/>
        </authorList>
    </citation>
    <scope>NUCLEOTIDE SEQUENCE [LARGE SCALE GENOMIC DNA]</scope>
    <source>
        <strain evidence="2 3">CIRM-BRFM 2984</strain>
    </source>
</reference>
<feature type="signal peptide" evidence="1">
    <location>
        <begin position="1"/>
        <end position="18"/>
    </location>
</feature>
<evidence type="ECO:0000313" key="2">
    <source>
        <dbReference type="EMBL" id="KAK7013093.1"/>
    </source>
</evidence>
<evidence type="ECO:0000256" key="1">
    <source>
        <dbReference type="SAM" id="SignalP"/>
    </source>
</evidence>
<organism evidence="2 3">
    <name type="scientific">Favolaschia claudopus</name>
    <dbReference type="NCBI Taxonomy" id="2862362"/>
    <lineage>
        <taxon>Eukaryota</taxon>
        <taxon>Fungi</taxon>
        <taxon>Dikarya</taxon>
        <taxon>Basidiomycota</taxon>
        <taxon>Agaricomycotina</taxon>
        <taxon>Agaricomycetes</taxon>
        <taxon>Agaricomycetidae</taxon>
        <taxon>Agaricales</taxon>
        <taxon>Marasmiineae</taxon>
        <taxon>Mycenaceae</taxon>
        <taxon>Favolaschia</taxon>
    </lineage>
</organism>
<evidence type="ECO:0000313" key="3">
    <source>
        <dbReference type="Proteomes" id="UP001362999"/>
    </source>
</evidence>
<dbReference type="Proteomes" id="UP001362999">
    <property type="component" value="Unassembled WGS sequence"/>
</dbReference>
<name>A0AAW0AM21_9AGAR</name>
<keyword evidence="1" id="KW-0732">Signal</keyword>
<accession>A0AAW0AM21</accession>
<keyword evidence="3" id="KW-1185">Reference proteome</keyword>
<dbReference type="AlphaFoldDB" id="A0AAW0AM21"/>
<gene>
    <name evidence="2" type="ORF">R3P38DRAFT_3008371</name>
</gene>
<protein>
    <submittedName>
        <fullName evidence="2">Uncharacterized protein</fullName>
    </submittedName>
</protein>
<feature type="chain" id="PRO_5043776839" evidence="1">
    <location>
        <begin position="19"/>
        <end position="220"/>
    </location>
</feature>